<evidence type="ECO:0000256" key="2">
    <source>
        <dbReference type="ARBA" id="ARBA00022614"/>
    </source>
</evidence>
<dbReference type="InterPro" id="IPR050576">
    <property type="entry name" value="Cilia_flagella_integrity"/>
</dbReference>
<keyword evidence="5" id="KW-0966">Cell projection</keyword>
<evidence type="ECO:0000256" key="6">
    <source>
        <dbReference type="SAM" id="MobiDB-lite"/>
    </source>
</evidence>
<dbReference type="AlphaFoldDB" id="A0A151P6G0"/>
<dbReference type="GeneID" id="102561671"/>
<feature type="compositionally biased region" description="Polar residues" evidence="6">
    <location>
        <begin position="321"/>
        <end position="333"/>
    </location>
</feature>
<keyword evidence="2" id="KW-0433">Leucine-rich repeat</keyword>
<dbReference type="SMART" id="SM00365">
    <property type="entry name" value="LRR_SD22"/>
    <property type="match status" value="3"/>
</dbReference>
<dbReference type="PROSITE" id="PS51450">
    <property type="entry name" value="LRR"/>
    <property type="match status" value="3"/>
</dbReference>
<dbReference type="SUPFAM" id="SSF52058">
    <property type="entry name" value="L domain-like"/>
    <property type="match status" value="1"/>
</dbReference>
<feature type="region of interest" description="Disordered" evidence="6">
    <location>
        <begin position="261"/>
        <end position="333"/>
    </location>
</feature>
<dbReference type="PANTHER" id="PTHR45973:SF9">
    <property type="entry name" value="LEUCINE-RICH REPEAT-CONTAINING PROTEIN 46"/>
    <property type="match status" value="1"/>
</dbReference>
<dbReference type="PANTHER" id="PTHR45973">
    <property type="entry name" value="PROTEIN PHOSPHATASE 1 REGULATORY SUBUNIT SDS22-RELATED"/>
    <property type="match status" value="1"/>
</dbReference>
<comment type="caution">
    <text evidence="7">The sequence shown here is derived from an EMBL/GenBank/DDBJ whole genome shotgun (WGS) entry which is preliminary data.</text>
</comment>
<organism evidence="7 8">
    <name type="scientific">Alligator mississippiensis</name>
    <name type="common">American alligator</name>
    <dbReference type="NCBI Taxonomy" id="8496"/>
    <lineage>
        <taxon>Eukaryota</taxon>
        <taxon>Metazoa</taxon>
        <taxon>Chordata</taxon>
        <taxon>Craniata</taxon>
        <taxon>Vertebrata</taxon>
        <taxon>Euteleostomi</taxon>
        <taxon>Archelosauria</taxon>
        <taxon>Archosauria</taxon>
        <taxon>Crocodylia</taxon>
        <taxon>Alligatoridae</taxon>
        <taxon>Alligatorinae</taxon>
        <taxon>Alligator</taxon>
    </lineage>
</organism>
<keyword evidence="4" id="KW-0969">Cilium</keyword>
<keyword evidence="8" id="KW-1185">Reference proteome</keyword>
<evidence type="ECO:0000256" key="3">
    <source>
        <dbReference type="ARBA" id="ARBA00022737"/>
    </source>
</evidence>
<dbReference type="Pfam" id="PF14580">
    <property type="entry name" value="LRR_9"/>
    <property type="match status" value="1"/>
</dbReference>
<dbReference type="RefSeq" id="XP_006277184.2">
    <property type="nucleotide sequence ID" value="XM_006277122.4"/>
</dbReference>
<name>A0A151P6G0_ALLMI</name>
<protein>
    <submittedName>
        <fullName evidence="7">Leucine-rich repeat-containing protein 46</fullName>
    </submittedName>
</protein>
<dbReference type="EMBL" id="AKHW03000817">
    <property type="protein sequence ID" value="KYO44315.1"/>
    <property type="molecule type" value="Genomic_DNA"/>
</dbReference>
<dbReference type="OrthoDB" id="7451790at2759"/>
<proteinExistence type="predicted"/>
<dbReference type="STRING" id="8496.A0A151P6G0"/>
<evidence type="ECO:0000256" key="5">
    <source>
        <dbReference type="ARBA" id="ARBA00023273"/>
    </source>
</evidence>
<reference evidence="7 8" key="1">
    <citation type="journal article" date="2012" name="Genome Biol.">
        <title>Sequencing three crocodilian genomes to illuminate the evolution of archosaurs and amniotes.</title>
        <authorList>
            <person name="St John J.A."/>
            <person name="Braun E.L."/>
            <person name="Isberg S.R."/>
            <person name="Miles L.G."/>
            <person name="Chong A.Y."/>
            <person name="Gongora J."/>
            <person name="Dalzell P."/>
            <person name="Moran C."/>
            <person name="Bed'hom B."/>
            <person name="Abzhanov A."/>
            <person name="Burgess S.C."/>
            <person name="Cooksey A.M."/>
            <person name="Castoe T.A."/>
            <person name="Crawford N.G."/>
            <person name="Densmore L.D."/>
            <person name="Drew J.C."/>
            <person name="Edwards S.V."/>
            <person name="Faircloth B.C."/>
            <person name="Fujita M.K."/>
            <person name="Greenwold M.J."/>
            <person name="Hoffmann F.G."/>
            <person name="Howard J.M."/>
            <person name="Iguchi T."/>
            <person name="Janes D.E."/>
            <person name="Khan S.Y."/>
            <person name="Kohno S."/>
            <person name="de Koning A.J."/>
            <person name="Lance S.L."/>
            <person name="McCarthy F.M."/>
            <person name="McCormack J.E."/>
            <person name="Merchant M.E."/>
            <person name="Peterson D.G."/>
            <person name="Pollock D.D."/>
            <person name="Pourmand N."/>
            <person name="Raney B.J."/>
            <person name="Roessler K.A."/>
            <person name="Sanford J.R."/>
            <person name="Sawyer R.H."/>
            <person name="Schmidt C.J."/>
            <person name="Triplett E.W."/>
            <person name="Tuberville T.D."/>
            <person name="Venegas-Anaya M."/>
            <person name="Howard J.T."/>
            <person name="Jarvis E.D."/>
            <person name="Guillette L.J.Jr."/>
            <person name="Glenn T.C."/>
            <person name="Green R.E."/>
            <person name="Ray D.A."/>
        </authorList>
    </citation>
    <scope>NUCLEOTIDE SEQUENCE [LARGE SCALE GENOMIC DNA]</scope>
    <source>
        <strain evidence="7">KSC_2009_1</strain>
    </source>
</reference>
<accession>A0A151P6G0</accession>
<dbReference type="InterPro" id="IPR001611">
    <property type="entry name" value="Leu-rich_rpt"/>
</dbReference>
<evidence type="ECO:0000313" key="8">
    <source>
        <dbReference type="Proteomes" id="UP000050525"/>
    </source>
</evidence>
<dbReference type="Proteomes" id="UP000050525">
    <property type="component" value="Unassembled WGS sequence"/>
</dbReference>
<comment type="subcellular location">
    <subcellularLocation>
        <location evidence="1">Cell projection</location>
        <location evidence="1">Cilium</location>
    </subcellularLocation>
</comment>
<dbReference type="Gene3D" id="3.80.10.10">
    <property type="entry name" value="Ribonuclease Inhibitor"/>
    <property type="match status" value="1"/>
</dbReference>
<dbReference type="CTD" id="90506"/>
<evidence type="ECO:0000256" key="1">
    <source>
        <dbReference type="ARBA" id="ARBA00004138"/>
    </source>
</evidence>
<dbReference type="SMART" id="SM00369">
    <property type="entry name" value="LRR_TYP"/>
    <property type="match status" value="2"/>
</dbReference>
<feature type="compositionally biased region" description="Polar residues" evidence="6">
    <location>
        <begin position="153"/>
        <end position="162"/>
    </location>
</feature>
<evidence type="ECO:0000256" key="4">
    <source>
        <dbReference type="ARBA" id="ARBA00023069"/>
    </source>
</evidence>
<feature type="compositionally biased region" description="Acidic residues" evidence="6">
    <location>
        <begin position="165"/>
        <end position="187"/>
    </location>
</feature>
<gene>
    <name evidence="7" type="primary">LRRC46</name>
    <name evidence="7" type="ORF">Y1Q_0012085</name>
</gene>
<keyword evidence="3" id="KW-0677">Repeat</keyword>
<dbReference type="eggNOG" id="KOG0531">
    <property type="taxonomic scope" value="Eukaryota"/>
</dbReference>
<feature type="region of interest" description="Disordered" evidence="6">
    <location>
        <begin position="153"/>
        <end position="187"/>
    </location>
</feature>
<dbReference type="InterPro" id="IPR032675">
    <property type="entry name" value="LRR_dom_sf"/>
</dbReference>
<evidence type="ECO:0000313" key="7">
    <source>
        <dbReference type="EMBL" id="KYO44315.1"/>
    </source>
</evidence>
<sequence>MGTRGLQLPPQGEEPQLRRAEELQAASMALMTPATIRLDRKNIHAIENLQGGGEVHSLYLQQNQIEKIENLSCLPNLRFLSLAGNRIRTVENLHELQQLQFLDLSQNQIETLDADELPQSLLILDLTGNGCTNQDGYRELVLGALPHLLELDNQTVSSQRNSAPAEEEEEEKEGDDGAAVDTDSEEDYDISKLIGPFTVGKDFFADLHWELTSRSQRRREEVLKEHQVCMMELAERQSLMQPTGHPSSATWKDWRAVNPMKKGETQVRSSASRPLEPQLKPRSGPLSSTPKPARQHSAADAPQKAPNKTRTQFKPPKETACTVTKTTASRAKK</sequence>
<dbReference type="KEGG" id="amj:102561671"/>
<dbReference type="InterPro" id="IPR003591">
    <property type="entry name" value="Leu-rich_rpt_typical-subtyp"/>
</dbReference>